<dbReference type="PANTHER" id="PTHR42716:SF2">
    <property type="entry name" value="L-ASPARTATE OXIDASE, CHLOROPLASTIC"/>
    <property type="match status" value="1"/>
</dbReference>
<dbReference type="Gene3D" id="3.50.50.60">
    <property type="entry name" value="FAD/NAD(P)-binding domain"/>
    <property type="match status" value="1"/>
</dbReference>
<dbReference type="Pfam" id="PF00890">
    <property type="entry name" value="FAD_binding_2"/>
    <property type="match status" value="1"/>
</dbReference>
<evidence type="ECO:0000256" key="9">
    <source>
        <dbReference type="ARBA" id="ARBA00050942"/>
    </source>
</evidence>
<evidence type="ECO:0000256" key="8">
    <source>
        <dbReference type="ARBA" id="ARBA00023002"/>
    </source>
</evidence>
<evidence type="ECO:0000256" key="1">
    <source>
        <dbReference type="ARBA" id="ARBA00001974"/>
    </source>
</evidence>
<dbReference type="OrthoDB" id="71672at2759"/>
<evidence type="ECO:0000256" key="2">
    <source>
        <dbReference type="ARBA" id="ARBA00004950"/>
    </source>
</evidence>
<evidence type="ECO:0000256" key="7">
    <source>
        <dbReference type="ARBA" id="ARBA00022827"/>
    </source>
</evidence>
<feature type="domain" description="Fumarate reductase/succinate dehydrogenase flavoprotein-like C-terminal" evidence="11">
    <location>
        <begin position="480"/>
        <end position="552"/>
    </location>
</feature>
<name>A0A1Z5JFK0_FISSO</name>
<dbReference type="EMBL" id="BDSP01000055">
    <property type="protein sequence ID" value="GAX12706.1"/>
    <property type="molecule type" value="Genomic_DNA"/>
</dbReference>
<gene>
    <name evidence="12" type="ORF">FisN_15Hh182</name>
</gene>
<comment type="catalytic activity">
    <reaction evidence="9">
        <text>L-aspartate + O2 = iminosuccinate + H2O2</text>
        <dbReference type="Rhea" id="RHEA:25876"/>
        <dbReference type="ChEBI" id="CHEBI:15379"/>
        <dbReference type="ChEBI" id="CHEBI:16240"/>
        <dbReference type="ChEBI" id="CHEBI:29991"/>
        <dbReference type="ChEBI" id="CHEBI:77875"/>
        <dbReference type="EC" id="1.4.3.16"/>
    </reaction>
</comment>
<keyword evidence="13" id="KW-1185">Reference proteome</keyword>
<dbReference type="Proteomes" id="UP000198406">
    <property type="component" value="Unassembled WGS sequence"/>
</dbReference>
<accession>A0A1Z5JFK0</accession>
<dbReference type="Gene3D" id="3.90.700.10">
    <property type="entry name" value="Succinate dehydrogenase/fumarate reductase flavoprotein, catalytic domain"/>
    <property type="match status" value="1"/>
</dbReference>
<dbReference type="InterPro" id="IPR037099">
    <property type="entry name" value="Fum_R/Succ_DH_flav-like_C_sf"/>
</dbReference>
<sequence length="570" mass="60659">MIRIIKPSTAKLQRSSRSRLLSCWKLRAAAFSTKNGDERLLVIGSGVAGSAAALIAAENYKLPVSMLYAGALPTDCNSYWAQGGIIYEGKEGDDSPELLAADIHRAGAGLCRDPAVQLVARRGPERVRELLLKGHPFAQVPFDRNAETGALSLCLEASHSAPRILHQADHTGRTITQHLAQAVAQHPLIQQHSHTVVTDLIVEDNICLGVNTLDRSTGMTQQMLGTHGTILCAGGLGGIYQHSTNPPGFNALGSSVALAKRAGVITQDLEFVQFHPTALYIPKEARFLLTEALRGEGAILRNSSGYAFAKDYHPDGELAPRDVVARAVFEESQRGTVYLDITHRDATWLHQRFPSIQQHLQQHGLDLAKHQLPITPAAHYTCGGVATDLQGRTNVLNLYAAGEAACTGLHGGNRLASTSLLEGLVFGAAVADHVGSEEARAVAASAASNVLNYKVPNTALPLEPNHIQNAGIAALELLQRVRSTMWDHVGVARTPAGLERALEELNDVTGEIGTLHSMGPTLETAAVRDAACAGAAVAHAALQNRHSVGAHFITVDAESDTDDDVMVASD</sequence>
<dbReference type="InterPro" id="IPR003953">
    <property type="entry name" value="FAD-dep_OxRdtase_2_FAD-bd"/>
</dbReference>
<evidence type="ECO:0000256" key="5">
    <source>
        <dbReference type="ARBA" id="ARBA00022630"/>
    </source>
</evidence>
<keyword evidence="8 12" id="KW-0560">Oxidoreductase</keyword>
<dbReference type="FunFam" id="3.90.700.10:FF:000002">
    <property type="entry name" value="L-aspartate oxidase"/>
    <property type="match status" value="1"/>
</dbReference>
<dbReference type="SUPFAM" id="SSF56425">
    <property type="entry name" value="Succinate dehydrogenase/fumarate reductase flavoprotein, catalytic domain"/>
    <property type="match status" value="1"/>
</dbReference>
<dbReference type="Pfam" id="PF02910">
    <property type="entry name" value="Succ_DH_flav_C"/>
    <property type="match status" value="1"/>
</dbReference>
<dbReference type="InterPro" id="IPR005288">
    <property type="entry name" value="NadB"/>
</dbReference>
<dbReference type="InParanoid" id="A0A1Z5JFK0"/>
<dbReference type="InterPro" id="IPR036188">
    <property type="entry name" value="FAD/NAD-bd_sf"/>
</dbReference>
<dbReference type="InterPro" id="IPR027477">
    <property type="entry name" value="Succ_DH/fumarate_Rdtase_cat_sf"/>
</dbReference>
<evidence type="ECO:0000313" key="13">
    <source>
        <dbReference type="Proteomes" id="UP000198406"/>
    </source>
</evidence>
<dbReference type="GO" id="GO:0009435">
    <property type="term" value="P:NAD+ biosynthetic process"/>
    <property type="evidence" value="ECO:0007669"/>
    <property type="project" value="UniProtKB-UniPathway"/>
</dbReference>
<reference evidence="12 13" key="1">
    <citation type="journal article" date="2015" name="Plant Cell">
        <title>Oil accumulation by the oleaginous diatom Fistulifera solaris as revealed by the genome and transcriptome.</title>
        <authorList>
            <person name="Tanaka T."/>
            <person name="Maeda Y."/>
            <person name="Veluchamy A."/>
            <person name="Tanaka M."/>
            <person name="Abida H."/>
            <person name="Marechal E."/>
            <person name="Bowler C."/>
            <person name="Muto M."/>
            <person name="Sunaga Y."/>
            <person name="Tanaka M."/>
            <person name="Yoshino T."/>
            <person name="Taniguchi T."/>
            <person name="Fukuda Y."/>
            <person name="Nemoto M."/>
            <person name="Matsumoto M."/>
            <person name="Wong P.S."/>
            <person name="Aburatani S."/>
            <person name="Fujibuchi W."/>
        </authorList>
    </citation>
    <scope>NUCLEOTIDE SEQUENCE [LARGE SCALE GENOMIC DNA]</scope>
    <source>
        <strain evidence="12 13">JPCC DA0580</strain>
    </source>
</reference>
<dbReference type="InterPro" id="IPR015939">
    <property type="entry name" value="Fum_Rdtase/Succ_DH_flav-like_C"/>
</dbReference>
<dbReference type="PANTHER" id="PTHR42716">
    <property type="entry name" value="L-ASPARTATE OXIDASE"/>
    <property type="match status" value="1"/>
</dbReference>
<dbReference type="PRINTS" id="PR00368">
    <property type="entry name" value="FADPNR"/>
</dbReference>
<evidence type="ECO:0000256" key="6">
    <source>
        <dbReference type="ARBA" id="ARBA00022642"/>
    </source>
</evidence>
<evidence type="ECO:0000259" key="10">
    <source>
        <dbReference type="Pfam" id="PF00890"/>
    </source>
</evidence>
<comment type="pathway">
    <text evidence="2">Cofactor biosynthesis; NAD(+) biosynthesis; iminoaspartate from L-aspartate (oxidase route): step 1/1.</text>
</comment>
<protein>
    <recommendedName>
        <fullName evidence="4">L-aspartate oxidase</fullName>
        <ecNumber evidence="4">1.4.3.16</ecNumber>
    </recommendedName>
</protein>
<keyword evidence="6" id="KW-0662">Pyridine nucleotide biosynthesis</keyword>
<feature type="domain" description="FAD-dependent oxidoreductase 2 FAD-binding" evidence="10">
    <location>
        <begin position="40"/>
        <end position="420"/>
    </location>
</feature>
<evidence type="ECO:0000256" key="3">
    <source>
        <dbReference type="ARBA" id="ARBA00008562"/>
    </source>
</evidence>
<dbReference type="UniPathway" id="UPA00253">
    <property type="reaction ID" value="UER00326"/>
</dbReference>
<dbReference type="SUPFAM" id="SSF46977">
    <property type="entry name" value="Succinate dehydrogenase/fumarate reductase flavoprotein C-terminal domain"/>
    <property type="match status" value="1"/>
</dbReference>
<dbReference type="EC" id="1.4.3.16" evidence="4"/>
<comment type="caution">
    <text evidence="12">The sequence shown here is derived from an EMBL/GenBank/DDBJ whole genome shotgun (WGS) entry which is preliminary data.</text>
</comment>
<evidence type="ECO:0000259" key="11">
    <source>
        <dbReference type="Pfam" id="PF02910"/>
    </source>
</evidence>
<comment type="cofactor">
    <cofactor evidence="1">
        <name>FAD</name>
        <dbReference type="ChEBI" id="CHEBI:57692"/>
    </cofactor>
</comment>
<proteinExistence type="inferred from homology"/>
<evidence type="ECO:0000313" key="12">
    <source>
        <dbReference type="EMBL" id="GAX12706.1"/>
    </source>
</evidence>
<dbReference type="AlphaFoldDB" id="A0A1Z5JFK0"/>
<keyword evidence="5" id="KW-0285">Flavoprotein</keyword>
<dbReference type="Gene3D" id="1.20.58.100">
    <property type="entry name" value="Fumarate reductase/succinate dehydrogenase flavoprotein-like, C-terminal domain"/>
    <property type="match status" value="1"/>
</dbReference>
<dbReference type="SUPFAM" id="SSF51905">
    <property type="entry name" value="FAD/NAD(P)-binding domain"/>
    <property type="match status" value="1"/>
</dbReference>
<organism evidence="12 13">
    <name type="scientific">Fistulifera solaris</name>
    <name type="common">Oleaginous diatom</name>
    <dbReference type="NCBI Taxonomy" id="1519565"/>
    <lineage>
        <taxon>Eukaryota</taxon>
        <taxon>Sar</taxon>
        <taxon>Stramenopiles</taxon>
        <taxon>Ochrophyta</taxon>
        <taxon>Bacillariophyta</taxon>
        <taxon>Bacillariophyceae</taxon>
        <taxon>Bacillariophycidae</taxon>
        <taxon>Naviculales</taxon>
        <taxon>Naviculaceae</taxon>
        <taxon>Fistulifera</taxon>
    </lineage>
</organism>
<evidence type="ECO:0000256" key="4">
    <source>
        <dbReference type="ARBA" id="ARBA00012173"/>
    </source>
</evidence>
<comment type="similarity">
    <text evidence="3">Belongs to the FAD-dependent oxidoreductase 2 family. NadB subfamily.</text>
</comment>
<dbReference type="GO" id="GO:0008734">
    <property type="term" value="F:L-aspartate oxidase activity"/>
    <property type="evidence" value="ECO:0007669"/>
    <property type="project" value="UniProtKB-EC"/>
</dbReference>
<keyword evidence="7" id="KW-0274">FAD</keyword>